<accession>A0A1E3AKJ9</accession>
<proteinExistence type="predicted"/>
<evidence type="ECO:0000313" key="1">
    <source>
        <dbReference type="EMBL" id="ODM09254.1"/>
    </source>
</evidence>
<dbReference type="AlphaFoldDB" id="A0A1E3AKJ9"/>
<comment type="caution">
    <text evidence="1">The sequence shown here is derived from an EMBL/GenBank/DDBJ whole genome shotgun (WGS) entry which is preliminary data.</text>
</comment>
<reference evidence="1 2" key="1">
    <citation type="submission" date="2016-07" db="EMBL/GenBank/DDBJ databases">
        <title>Characterization of isolates of Eisenbergiella tayi derived from blood cultures, using whole genome sequencing.</title>
        <authorList>
            <person name="Burdz T."/>
            <person name="Wiebe D."/>
            <person name="Huynh C."/>
            <person name="Bernard K."/>
        </authorList>
    </citation>
    <scope>NUCLEOTIDE SEQUENCE [LARGE SCALE GENOMIC DNA]</scope>
    <source>
        <strain evidence="1 2">NML 120489</strain>
    </source>
</reference>
<dbReference type="EMBL" id="MCGI01000005">
    <property type="protein sequence ID" value="ODM09254.1"/>
    <property type="molecule type" value="Genomic_DNA"/>
</dbReference>
<organism evidence="1 2">
    <name type="scientific">Eisenbergiella tayi</name>
    <dbReference type="NCBI Taxonomy" id="1432052"/>
    <lineage>
        <taxon>Bacteria</taxon>
        <taxon>Bacillati</taxon>
        <taxon>Bacillota</taxon>
        <taxon>Clostridia</taxon>
        <taxon>Lachnospirales</taxon>
        <taxon>Lachnospiraceae</taxon>
        <taxon>Eisenbergiella</taxon>
    </lineage>
</organism>
<gene>
    <name evidence="1" type="ORF">BEH84_05004</name>
</gene>
<evidence type="ECO:0000313" key="2">
    <source>
        <dbReference type="Proteomes" id="UP000095003"/>
    </source>
</evidence>
<dbReference type="Proteomes" id="UP000095003">
    <property type="component" value="Unassembled WGS sequence"/>
</dbReference>
<sequence length="39" mass="4670">MDIKYRVTGTAKLYNRKSYGSKHEENCNLIFRLYLSDKN</sequence>
<protein>
    <submittedName>
        <fullName evidence="1">Uncharacterized protein</fullName>
    </submittedName>
</protein>
<name>A0A1E3AKJ9_9FIRM</name>